<dbReference type="AlphaFoldDB" id="A0A1S9RC46"/>
<feature type="region of interest" description="Disordered" evidence="1">
    <location>
        <begin position="1"/>
        <end position="162"/>
    </location>
</feature>
<keyword evidence="2" id="KW-0812">Transmembrane</keyword>
<dbReference type="EMBL" id="LJBN01000206">
    <property type="protein sequence ID" value="OOQ82955.1"/>
    <property type="molecule type" value="Genomic_DNA"/>
</dbReference>
<feature type="transmembrane region" description="Helical" evidence="2">
    <location>
        <begin position="377"/>
        <end position="399"/>
    </location>
</feature>
<accession>A0A1S9RC46</accession>
<feature type="compositionally biased region" description="Basic and acidic residues" evidence="1">
    <location>
        <begin position="137"/>
        <end position="162"/>
    </location>
</feature>
<evidence type="ECO:0000256" key="1">
    <source>
        <dbReference type="SAM" id="MobiDB-lite"/>
    </source>
</evidence>
<name>A0A1S9RC46_PENBI</name>
<evidence type="ECO:0000256" key="2">
    <source>
        <dbReference type="SAM" id="Phobius"/>
    </source>
</evidence>
<keyword evidence="2" id="KW-0472">Membrane</keyword>
<dbReference type="PANTHER" id="PTHR37014">
    <property type="entry name" value="EXPRESSION LETHALITY PROTEIN HEL10, PUTATIVE (AFU_ORTHOLOGUE AFUA_1G06580)-RELATED"/>
    <property type="match status" value="1"/>
</dbReference>
<reference evidence="4" key="1">
    <citation type="submission" date="2015-09" db="EMBL/GenBank/DDBJ databases">
        <authorList>
            <person name="Fill T.P."/>
            <person name="Baretta J.F."/>
            <person name="de Almeida L.G."/>
            <person name="Rocha M."/>
            <person name="de Souza D.H."/>
            <person name="Malavazi I."/>
            <person name="Cerdeira L.T."/>
            <person name="Hong H."/>
            <person name="Samborskyy M."/>
            <person name="de Vasconcelos A.T."/>
            <person name="Leadlay P."/>
            <person name="Rodrigues-Filho E."/>
        </authorList>
    </citation>
    <scope>NUCLEOTIDE SEQUENCE [LARGE SCALE GENOMIC DNA]</scope>
    <source>
        <strain evidence="4">LaBioMMi 136</strain>
    </source>
</reference>
<evidence type="ECO:0008006" key="5">
    <source>
        <dbReference type="Google" id="ProtNLM"/>
    </source>
</evidence>
<protein>
    <recommendedName>
        <fullName evidence="5">Glycine zipper 2TM domain-containing protein</fullName>
    </recommendedName>
</protein>
<keyword evidence="2" id="KW-1133">Transmembrane helix</keyword>
<dbReference type="PANTHER" id="PTHR37014:SF9">
    <property type="entry name" value="CONSERVED HISTIDINE-RICH PROTEIN (AFU_ORTHOLOGUE AFUA_1G11910)"/>
    <property type="match status" value="1"/>
</dbReference>
<proteinExistence type="predicted"/>
<feature type="compositionally biased region" description="Low complexity" evidence="1">
    <location>
        <begin position="32"/>
        <end position="51"/>
    </location>
</feature>
<gene>
    <name evidence="3" type="ORF">PEBR_36738</name>
</gene>
<evidence type="ECO:0000313" key="3">
    <source>
        <dbReference type="EMBL" id="OOQ82955.1"/>
    </source>
</evidence>
<organism evidence="3 4">
    <name type="scientific">Penicillium brasilianum</name>
    <dbReference type="NCBI Taxonomy" id="104259"/>
    <lineage>
        <taxon>Eukaryota</taxon>
        <taxon>Fungi</taxon>
        <taxon>Dikarya</taxon>
        <taxon>Ascomycota</taxon>
        <taxon>Pezizomycotina</taxon>
        <taxon>Eurotiomycetes</taxon>
        <taxon>Eurotiomycetidae</taxon>
        <taxon>Eurotiales</taxon>
        <taxon>Aspergillaceae</taxon>
        <taxon>Penicillium</taxon>
    </lineage>
</organism>
<dbReference type="Proteomes" id="UP000190744">
    <property type="component" value="Unassembled WGS sequence"/>
</dbReference>
<comment type="caution">
    <text evidence="3">The sequence shown here is derived from an EMBL/GenBank/DDBJ whole genome shotgun (WGS) entry which is preliminary data.</text>
</comment>
<evidence type="ECO:0000313" key="4">
    <source>
        <dbReference type="Proteomes" id="UP000190744"/>
    </source>
</evidence>
<sequence length="400" mass="41175">MADPYNPYTSYSTPAPGGVGYYPPEEQTHAHQQPGYQYQQPYGGAEQQPGPNYGYTPQPNPSPSPYHLTPEPHQGGAPQRSYTPVGQPDYLGPVTTTGMAPPGEGKVPENLGYYGHPADQPRYTPSASPHPLSVRVSDADQQHYRGDETRSSNHDADAEGERGIGSSLAGGAAGYYFGHKKNHGLLGAIGGAIVALAAAAAVEERQYGGSNSGDDYYNSLMSELNSLATETNYMDYLTAYSDLPTDYSAYLPAATNLGSNSGSNGGSSETFPAVTAAPSVSIPSGLGFDMPPPSIESVLATAIPPSYLSQLANPTAASSIISEIQHGHYPSWYQELPSSVKAWITSHYGTGNTAVATGASSGSSGSSGSGGAAHGNAASTGVLATGFMGAAAILAVAVML</sequence>